<keyword evidence="1" id="KW-0812">Transmembrane</keyword>
<dbReference type="Proteomes" id="UP001484097">
    <property type="component" value="Unassembled WGS sequence"/>
</dbReference>
<feature type="transmembrane region" description="Helical" evidence="1">
    <location>
        <begin position="33"/>
        <end position="52"/>
    </location>
</feature>
<dbReference type="RefSeq" id="WP_347919053.1">
    <property type="nucleotide sequence ID" value="NZ_JBDXMX010000001.1"/>
</dbReference>
<comment type="caution">
    <text evidence="2">The sequence shown here is derived from an EMBL/GenBank/DDBJ whole genome shotgun (WGS) entry which is preliminary data.</text>
</comment>
<sequence length="535" mass="58606">MVNQALEQQLDSPWDGARFARERTTGVLMGLNWSQVIALAVALGLMMVLVFIGGFPRGVFTALVLGTVAAGVVVPKWKGRPLLGWSGLWLRYLLRGARNQLTFVRRDSPDDDDEVSAVPAAPVLMPGDVSTARDESGRIKLGAGARFRLPGEANELRVYTLPSGAGFVYDPRRGEGIVCAKINTSKAFTLESFDAQEDRTANWSEAISSIARMPGVVRVQHADQTTLISGSKVMEFYQQKSTEASQAGQVSGEQVNPFLHAAFVELMAEAQDMPVHETWLTIVLSRQKVAKRVKSLGGGLPGFMQVALSVMTTIEGMLPASGTIVQSWHSPRSLAALIRSAFDPDASVVISERSGNWVGVAPSSAGPVAMEVFTDHVRTDGYLHRTYKVSEFPQAQARLGFLEPLIFAGDFRHTVSVVWSPRDVRRALNKVQRRKADWRTTTRLLDKMDKPKSLEHDREDEDIHREETELVNGHARLDLAVLITVTGADEMELEANCSDVLARAVNANCELRVVFLEQDAALLAAALPFAMVEMS</sequence>
<name>A0ABV0IF75_9MICC</name>
<keyword evidence="1" id="KW-0472">Membrane</keyword>
<gene>
    <name evidence="2" type="ORF">ABDK96_03805</name>
</gene>
<reference evidence="2 3" key="1">
    <citation type="submission" date="2024-05" db="EMBL/GenBank/DDBJ databases">
        <authorList>
            <person name="Yi C."/>
        </authorList>
    </citation>
    <scope>NUCLEOTIDE SEQUENCE [LARGE SCALE GENOMIC DNA]</scope>
    <source>
        <strain evidence="2 3">XS13</strain>
    </source>
</reference>
<evidence type="ECO:0000256" key="1">
    <source>
        <dbReference type="SAM" id="Phobius"/>
    </source>
</evidence>
<dbReference type="NCBIfam" id="NF042935">
    <property type="entry name" value="SCO6880_fam"/>
    <property type="match status" value="1"/>
</dbReference>
<protein>
    <submittedName>
        <fullName evidence="2">SCO6880 family protein</fullName>
    </submittedName>
</protein>
<organism evidence="2 3">
    <name type="scientific">Citricoccus nitrophenolicus</name>
    <dbReference type="NCBI Taxonomy" id="863575"/>
    <lineage>
        <taxon>Bacteria</taxon>
        <taxon>Bacillati</taxon>
        <taxon>Actinomycetota</taxon>
        <taxon>Actinomycetes</taxon>
        <taxon>Micrococcales</taxon>
        <taxon>Micrococcaceae</taxon>
        <taxon>Citricoccus</taxon>
    </lineage>
</organism>
<keyword evidence="3" id="KW-1185">Reference proteome</keyword>
<evidence type="ECO:0000313" key="2">
    <source>
        <dbReference type="EMBL" id="MEO9246799.1"/>
    </source>
</evidence>
<keyword evidence="1" id="KW-1133">Transmembrane helix</keyword>
<dbReference type="InterPro" id="IPR049978">
    <property type="entry name" value="SCO6880-like"/>
</dbReference>
<dbReference type="EMBL" id="JBDXMX010000001">
    <property type="protein sequence ID" value="MEO9246799.1"/>
    <property type="molecule type" value="Genomic_DNA"/>
</dbReference>
<proteinExistence type="predicted"/>
<accession>A0ABV0IF75</accession>
<evidence type="ECO:0000313" key="3">
    <source>
        <dbReference type="Proteomes" id="UP001484097"/>
    </source>
</evidence>